<keyword evidence="1" id="KW-0812">Transmembrane</keyword>
<sequence>MLGTITFLMVLLFLGTSLATQFFYSQEDILQTKILILESMPYFLITLVSAGILGLFLSRGRVEVVIADKKKRMLFILLICTLMLWPLAYFLDQFARNHSFNLAYDAMQSTEYGLDLIILTLLGLNFRDGAKLVAHEA</sequence>
<keyword evidence="1" id="KW-0472">Membrane</keyword>
<feature type="transmembrane region" description="Helical" evidence="1">
    <location>
        <begin position="43"/>
        <end position="62"/>
    </location>
</feature>
<keyword evidence="3" id="KW-1185">Reference proteome</keyword>
<feature type="transmembrane region" description="Helical" evidence="1">
    <location>
        <begin position="74"/>
        <end position="91"/>
    </location>
</feature>
<evidence type="ECO:0000313" key="3">
    <source>
        <dbReference type="Proteomes" id="UP000229366"/>
    </source>
</evidence>
<dbReference type="AlphaFoldDB" id="A0A2M8VJ58"/>
<evidence type="ECO:0000256" key="1">
    <source>
        <dbReference type="SAM" id="Phobius"/>
    </source>
</evidence>
<gene>
    <name evidence="2" type="ORF">B0G85_1874</name>
</gene>
<reference evidence="2 3" key="1">
    <citation type="submission" date="2017-11" db="EMBL/GenBank/DDBJ databases">
        <title>Genomic Encyclopedia of Type Strains, Phase III (KMG-III): the genomes of soil and plant-associated and newly described type strains.</title>
        <authorList>
            <person name="Whitman W."/>
        </authorList>
    </citation>
    <scope>NUCLEOTIDE SEQUENCE [LARGE SCALE GENOMIC DNA]</scope>
    <source>
        <strain evidence="2 3">UB-Domo-W1</strain>
    </source>
</reference>
<name>A0A2M8VJ58_9BURK</name>
<keyword evidence="1" id="KW-1133">Transmembrane helix</keyword>
<evidence type="ECO:0000313" key="2">
    <source>
        <dbReference type="EMBL" id="PJI76955.1"/>
    </source>
</evidence>
<proteinExistence type="predicted"/>
<dbReference type="Proteomes" id="UP000229366">
    <property type="component" value="Unassembled WGS sequence"/>
</dbReference>
<organism evidence="2 3">
    <name type="scientific">Polynucleobacter brandtiae</name>
    <dbReference type="NCBI Taxonomy" id="1938816"/>
    <lineage>
        <taxon>Bacteria</taxon>
        <taxon>Pseudomonadati</taxon>
        <taxon>Pseudomonadota</taxon>
        <taxon>Betaproteobacteria</taxon>
        <taxon>Burkholderiales</taxon>
        <taxon>Burkholderiaceae</taxon>
        <taxon>Polynucleobacter</taxon>
    </lineage>
</organism>
<comment type="caution">
    <text evidence="2">The sequence shown here is derived from an EMBL/GenBank/DDBJ whole genome shotgun (WGS) entry which is preliminary data.</text>
</comment>
<dbReference type="EMBL" id="PGTX01000005">
    <property type="protein sequence ID" value="PJI76955.1"/>
    <property type="molecule type" value="Genomic_DNA"/>
</dbReference>
<protein>
    <submittedName>
        <fullName evidence="2">Uncharacterized protein</fullName>
    </submittedName>
</protein>
<accession>A0A2M8VJ58</accession>